<evidence type="ECO:0000256" key="1">
    <source>
        <dbReference type="SAM" id="MobiDB-lite"/>
    </source>
</evidence>
<evidence type="ECO:0000313" key="3">
    <source>
        <dbReference type="Proteomes" id="UP000184418"/>
    </source>
</evidence>
<dbReference type="AlphaFoldDB" id="A0A1M6I3H0"/>
<feature type="compositionally biased region" description="Basic and acidic residues" evidence="1">
    <location>
        <begin position="1"/>
        <end position="12"/>
    </location>
</feature>
<dbReference type="OrthoDB" id="893763at2"/>
<accession>A0A1M6I3H0</accession>
<keyword evidence="3" id="KW-1185">Reference proteome</keyword>
<feature type="region of interest" description="Disordered" evidence="1">
    <location>
        <begin position="1"/>
        <end position="21"/>
    </location>
</feature>
<organism evidence="2 3">
    <name type="scientific">Hymenobacter daecheongensis DSM 21074</name>
    <dbReference type="NCBI Taxonomy" id="1121955"/>
    <lineage>
        <taxon>Bacteria</taxon>
        <taxon>Pseudomonadati</taxon>
        <taxon>Bacteroidota</taxon>
        <taxon>Cytophagia</taxon>
        <taxon>Cytophagales</taxon>
        <taxon>Hymenobacteraceae</taxon>
        <taxon>Hymenobacter</taxon>
    </lineage>
</organism>
<dbReference type="RefSeq" id="WP_073110363.1">
    <property type="nucleotide sequence ID" value="NZ_FQYN01000005.1"/>
</dbReference>
<dbReference type="EMBL" id="FQYN01000005">
    <property type="protein sequence ID" value="SHJ29041.1"/>
    <property type="molecule type" value="Genomic_DNA"/>
</dbReference>
<reference evidence="2 3" key="1">
    <citation type="submission" date="2016-11" db="EMBL/GenBank/DDBJ databases">
        <authorList>
            <person name="Jaros S."/>
            <person name="Januszkiewicz K."/>
            <person name="Wedrychowicz H."/>
        </authorList>
    </citation>
    <scope>NUCLEOTIDE SEQUENCE [LARGE SCALE GENOMIC DNA]</scope>
    <source>
        <strain evidence="2 3">DSM 21074</strain>
    </source>
</reference>
<protein>
    <submittedName>
        <fullName evidence="2">Uncharacterized protein</fullName>
    </submittedName>
</protein>
<dbReference type="STRING" id="1121955.SAMN02745146_2777"/>
<dbReference type="Proteomes" id="UP000184418">
    <property type="component" value="Unassembled WGS sequence"/>
</dbReference>
<name>A0A1M6I3H0_9BACT</name>
<sequence>MKTPFHLDEHPRRPQPLAGPPAGYFDRLPMQIMARVQPSAPRESTAPGWLTALSMPLRTALASVVVLGGFTVSFLLSPTATAPAKAVALAQVPETEMVQYLLASDTRVSLTDLADLAATDRALTNTYLQASPNELQDALDAQPTDEIYL</sequence>
<proteinExistence type="predicted"/>
<evidence type="ECO:0000313" key="2">
    <source>
        <dbReference type="EMBL" id="SHJ29041.1"/>
    </source>
</evidence>
<gene>
    <name evidence="2" type="ORF">SAMN02745146_2777</name>
</gene>